<keyword evidence="3" id="KW-0808">Transferase</keyword>
<gene>
    <name evidence="3" type="ORF">SUZIE_173110</name>
</gene>
<keyword evidence="1" id="KW-0547">Nucleotide-binding</keyword>
<organism evidence="3 4">
    <name type="scientific">Sciurus carolinensis</name>
    <name type="common">Eastern gray squirrel</name>
    <dbReference type="NCBI Taxonomy" id="30640"/>
    <lineage>
        <taxon>Eukaryota</taxon>
        <taxon>Metazoa</taxon>
        <taxon>Chordata</taxon>
        <taxon>Craniata</taxon>
        <taxon>Vertebrata</taxon>
        <taxon>Euteleostomi</taxon>
        <taxon>Mammalia</taxon>
        <taxon>Eutheria</taxon>
        <taxon>Euarchontoglires</taxon>
        <taxon>Glires</taxon>
        <taxon>Rodentia</taxon>
        <taxon>Sciuromorpha</taxon>
        <taxon>Sciuridae</taxon>
        <taxon>Sciurinae</taxon>
        <taxon>Sciurini</taxon>
        <taxon>Sciurus</taxon>
    </lineage>
</organism>
<dbReference type="GO" id="GO:0005524">
    <property type="term" value="F:ATP binding"/>
    <property type="evidence" value="ECO:0007669"/>
    <property type="project" value="UniProtKB-KW"/>
</dbReference>
<comment type="caution">
    <text evidence="3">The sequence shown here is derived from an EMBL/GenBank/DDBJ whole genome shotgun (WGS) entry which is preliminary data.</text>
</comment>
<protein>
    <submittedName>
        <fullName evidence="3">MAP/microtubule affinity-regulating kinase 3</fullName>
    </submittedName>
</protein>
<dbReference type="EMBL" id="JAATJV010387498">
    <property type="protein sequence ID" value="MBZ3883473.1"/>
    <property type="molecule type" value="Genomic_DNA"/>
</dbReference>
<dbReference type="GO" id="GO:0016301">
    <property type="term" value="F:kinase activity"/>
    <property type="evidence" value="ECO:0007669"/>
    <property type="project" value="UniProtKB-KW"/>
</dbReference>
<dbReference type="SUPFAM" id="SSF103243">
    <property type="entry name" value="KA1-like"/>
    <property type="match status" value="1"/>
</dbReference>
<dbReference type="InterPro" id="IPR028375">
    <property type="entry name" value="KA1/Ssp2_C"/>
</dbReference>
<evidence type="ECO:0000256" key="1">
    <source>
        <dbReference type="ARBA" id="ARBA00022741"/>
    </source>
</evidence>
<evidence type="ECO:0000313" key="4">
    <source>
        <dbReference type="Proteomes" id="UP001166674"/>
    </source>
</evidence>
<proteinExistence type="predicted"/>
<evidence type="ECO:0000313" key="3">
    <source>
        <dbReference type="EMBL" id="MBZ3883473.1"/>
    </source>
</evidence>
<keyword evidence="4" id="KW-1185">Reference proteome</keyword>
<sequence>MMREIRKGLDASSCDYERRERFLVFCVQGDEHTESLVRWELVVWELLRQLISERKSGTSRAFKNIASKIANELKL</sequence>
<dbReference type="Gene3D" id="3.30.310.80">
    <property type="entry name" value="Kinase associated domain 1, KA1"/>
    <property type="match status" value="1"/>
</dbReference>
<evidence type="ECO:0000256" key="2">
    <source>
        <dbReference type="ARBA" id="ARBA00022840"/>
    </source>
</evidence>
<reference evidence="3" key="1">
    <citation type="submission" date="2020-03" db="EMBL/GenBank/DDBJ databases">
        <title>Studies in the Genomics of Life Span.</title>
        <authorList>
            <person name="Glass D."/>
        </authorList>
    </citation>
    <scope>NUCLEOTIDE SEQUENCE</scope>
    <source>
        <strain evidence="3">SUZIE</strain>
        <tissue evidence="3">Muscle</tissue>
    </source>
</reference>
<keyword evidence="2" id="KW-0067">ATP-binding</keyword>
<accession>A0AA41N464</accession>
<keyword evidence="3" id="KW-0418">Kinase</keyword>
<dbReference type="AlphaFoldDB" id="A0AA41N464"/>
<name>A0AA41N464_SCICA</name>
<dbReference type="Proteomes" id="UP001166674">
    <property type="component" value="Unassembled WGS sequence"/>
</dbReference>